<protein>
    <submittedName>
        <fullName evidence="1">Uncharacterized protein</fullName>
    </submittedName>
</protein>
<dbReference type="HOGENOM" id="CLU_2073680_0_0_1"/>
<dbReference type="VEuPathDB" id="FungiDB:MELLADRAFT_110866"/>
<evidence type="ECO:0000313" key="2">
    <source>
        <dbReference type="Proteomes" id="UP000001072"/>
    </source>
</evidence>
<dbReference type="AlphaFoldDB" id="F4S190"/>
<dbReference type="Proteomes" id="UP000001072">
    <property type="component" value="Unassembled WGS sequence"/>
</dbReference>
<evidence type="ECO:0000313" key="1">
    <source>
        <dbReference type="EMBL" id="EGG01604.1"/>
    </source>
</evidence>
<sequence>MSMVAVSRFQLFRSVHYIANGRYTGIEAKHLLVFGTGVITEMHVWENYAFHIRCPESCRPTCLAFYIQRIIDFPDPDRHIVRVHNAVVNTIGDDPVDYNVISRVVISKEQLDAMVVSE</sequence>
<dbReference type="InParanoid" id="F4S190"/>
<keyword evidence="2" id="KW-1185">Reference proteome</keyword>
<gene>
    <name evidence="1" type="ORF">MELLADRAFT_110866</name>
</gene>
<dbReference type="GeneID" id="18924218"/>
<dbReference type="EMBL" id="GL883137">
    <property type="protein sequence ID" value="EGG01604.1"/>
    <property type="molecule type" value="Genomic_DNA"/>
</dbReference>
<dbReference type="KEGG" id="mlr:MELLADRAFT_110866"/>
<dbReference type="RefSeq" id="XP_007415195.1">
    <property type="nucleotide sequence ID" value="XM_007415133.1"/>
</dbReference>
<reference evidence="2" key="1">
    <citation type="journal article" date="2011" name="Proc. Natl. Acad. Sci. U.S.A.">
        <title>Obligate biotrophy features unraveled by the genomic analysis of rust fungi.</title>
        <authorList>
            <person name="Duplessis S."/>
            <person name="Cuomo C.A."/>
            <person name="Lin Y.-C."/>
            <person name="Aerts A."/>
            <person name="Tisserant E."/>
            <person name="Veneault-Fourrey C."/>
            <person name="Joly D.L."/>
            <person name="Hacquard S."/>
            <person name="Amselem J."/>
            <person name="Cantarel B.L."/>
            <person name="Chiu R."/>
            <person name="Coutinho P.M."/>
            <person name="Feau N."/>
            <person name="Field M."/>
            <person name="Frey P."/>
            <person name="Gelhaye E."/>
            <person name="Goldberg J."/>
            <person name="Grabherr M.G."/>
            <person name="Kodira C.D."/>
            <person name="Kohler A."/>
            <person name="Kuees U."/>
            <person name="Lindquist E.A."/>
            <person name="Lucas S.M."/>
            <person name="Mago R."/>
            <person name="Mauceli E."/>
            <person name="Morin E."/>
            <person name="Murat C."/>
            <person name="Pangilinan J.L."/>
            <person name="Park R."/>
            <person name="Pearson M."/>
            <person name="Quesneville H."/>
            <person name="Rouhier N."/>
            <person name="Sakthikumar S."/>
            <person name="Salamov A.A."/>
            <person name="Schmutz J."/>
            <person name="Selles B."/>
            <person name="Shapiro H."/>
            <person name="Tanguay P."/>
            <person name="Tuskan G.A."/>
            <person name="Henrissat B."/>
            <person name="Van de Peer Y."/>
            <person name="Rouze P."/>
            <person name="Ellis J.G."/>
            <person name="Dodds P.N."/>
            <person name="Schein J.E."/>
            <person name="Zhong S."/>
            <person name="Hamelin R.C."/>
            <person name="Grigoriev I.V."/>
            <person name="Szabo L.J."/>
            <person name="Martin F."/>
        </authorList>
    </citation>
    <scope>NUCLEOTIDE SEQUENCE [LARGE SCALE GENOMIC DNA]</scope>
    <source>
        <strain evidence="2">98AG31 / pathotype 3-4-7</strain>
    </source>
</reference>
<accession>F4S190</accession>
<organism evidence="2">
    <name type="scientific">Melampsora larici-populina (strain 98AG31 / pathotype 3-4-7)</name>
    <name type="common">Poplar leaf rust fungus</name>
    <dbReference type="NCBI Taxonomy" id="747676"/>
    <lineage>
        <taxon>Eukaryota</taxon>
        <taxon>Fungi</taxon>
        <taxon>Dikarya</taxon>
        <taxon>Basidiomycota</taxon>
        <taxon>Pucciniomycotina</taxon>
        <taxon>Pucciniomycetes</taxon>
        <taxon>Pucciniales</taxon>
        <taxon>Melampsoraceae</taxon>
        <taxon>Melampsora</taxon>
    </lineage>
</organism>
<name>F4S190_MELLP</name>
<proteinExistence type="predicted"/>